<dbReference type="EMBL" id="FN667742">
    <property type="protein sequence ID" value="CBJ90986.1"/>
    <property type="molecule type" value="Genomic_DNA"/>
</dbReference>
<reference evidence="2 3" key="1">
    <citation type="journal article" date="2011" name="PLoS ONE">
        <title>The entomopathogenic bacterial endosymbionts xenorhabdus and photorhabdus: convergent lifestyles from divergent genomes.</title>
        <authorList>
            <person name="Chaston J.M."/>
            <person name="Suen G."/>
            <person name="Tucker S.L."/>
            <person name="Andersen A.W."/>
            <person name="Bhasin A."/>
            <person name="Bode E."/>
            <person name="Bode H.B."/>
            <person name="Brachmann A.O."/>
            <person name="Cowles C.E."/>
            <person name="Cowles K.N."/>
            <person name="Darby C."/>
            <person name="de Leon L."/>
            <person name="Drace K."/>
            <person name="Du Z."/>
            <person name="Givaudan A."/>
            <person name="Herbert Tran E.E."/>
            <person name="Jewell K.A."/>
            <person name="Knack J.J."/>
            <person name="Krasomil-Osterfeld K.C."/>
            <person name="Kukor R."/>
            <person name="Lanois A."/>
            <person name="Latreille P."/>
            <person name="Leimgruber N.K."/>
            <person name="Lipke C.M."/>
            <person name="Liu R."/>
            <person name="Lu X."/>
            <person name="Martens E.C."/>
            <person name="Marri P.R."/>
            <person name="Medigue C."/>
            <person name="Menard M.L."/>
            <person name="Miller N.M."/>
            <person name="Morales-Soto N."/>
            <person name="Norton S."/>
            <person name="Ogier J.C."/>
            <person name="Orchard S.S."/>
            <person name="Park D."/>
            <person name="Park Y."/>
            <person name="Qurollo B.A."/>
            <person name="Sugar D.R."/>
            <person name="Richards G.R."/>
            <person name="Rouy Z."/>
            <person name="Slominski B."/>
            <person name="Slominski K."/>
            <person name="Snyder H."/>
            <person name="Tjaden B.C."/>
            <person name="van der Hoeven R."/>
            <person name="Welch R.D."/>
            <person name="Wheeler C."/>
            <person name="Xiang B."/>
            <person name="Barbazuk B."/>
            <person name="Gaudriault S."/>
            <person name="Goodner B."/>
            <person name="Slater S.C."/>
            <person name="Forst S."/>
            <person name="Goldman B.S."/>
            <person name="Goodrich-Blair H."/>
        </authorList>
    </citation>
    <scope>NUCLEOTIDE SEQUENCE [LARGE SCALE GENOMIC DNA]</scope>
    <source>
        <strain evidence="3">ATCC 19061 / DSM 3370 / CCUG 14189 / LMG 1036 / NCIMB 9965 / AN6</strain>
    </source>
</reference>
<dbReference type="SUPFAM" id="SSF52540">
    <property type="entry name" value="P-loop containing nucleoside triphosphate hydrolases"/>
    <property type="match status" value="1"/>
</dbReference>
<dbReference type="eggNOG" id="COG0515">
    <property type="taxonomic scope" value="Bacteria"/>
</dbReference>
<protein>
    <recommendedName>
        <fullName evidence="1">Protein kinase domain-containing protein</fullName>
    </recommendedName>
</protein>
<dbReference type="InterPro" id="IPR000719">
    <property type="entry name" value="Prot_kinase_dom"/>
</dbReference>
<dbReference type="KEGG" id="xne:XNC1_2932"/>
<proteinExistence type="predicted"/>
<dbReference type="Gene3D" id="1.10.510.10">
    <property type="entry name" value="Transferase(Phosphotransferase) domain 1"/>
    <property type="match status" value="2"/>
</dbReference>
<dbReference type="InterPro" id="IPR045055">
    <property type="entry name" value="DNA2/NAM7-like"/>
</dbReference>
<dbReference type="GeneID" id="24902083"/>
<accession>D3VJS7</accession>
<dbReference type="GO" id="GO:0005524">
    <property type="term" value="F:ATP binding"/>
    <property type="evidence" value="ECO:0007669"/>
    <property type="project" value="InterPro"/>
</dbReference>
<evidence type="ECO:0000313" key="2">
    <source>
        <dbReference type="EMBL" id="CBJ90986.1"/>
    </source>
</evidence>
<dbReference type="GO" id="GO:0001147">
    <property type="term" value="F:transcription termination site sequence-specific DNA binding"/>
    <property type="evidence" value="ECO:0007669"/>
    <property type="project" value="TreeGrafter"/>
</dbReference>
<dbReference type="RefSeq" id="WP_013184722.1">
    <property type="nucleotide sequence ID" value="NC_014228.1"/>
</dbReference>
<dbReference type="Proteomes" id="UP000008075">
    <property type="component" value="Chromosome"/>
</dbReference>
<dbReference type="Pfam" id="PF08378">
    <property type="entry name" value="NERD"/>
    <property type="match status" value="1"/>
</dbReference>
<evidence type="ECO:0000259" key="1">
    <source>
        <dbReference type="PROSITE" id="PS50011"/>
    </source>
</evidence>
<dbReference type="CDD" id="cd17934">
    <property type="entry name" value="DEXXQc_Upf1-like"/>
    <property type="match status" value="1"/>
</dbReference>
<feature type="domain" description="Protein kinase" evidence="1">
    <location>
        <begin position="171"/>
        <end position="589"/>
    </location>
</feature>
<gene>
    <name evidence="2" type="ordered locus">XNC1_2932</name>
</gene>
<dbReference type="PANTHER" id="PTHR10887:SF495">
    <property type="entry name" value="HELICASE SENATAXIN ISOFORM X1-RELATED"/>
    <property type="match status" value="1"/>
</dbReference>
<dbReference type="PROSITE" id="PS50011">
    <property type="entry name" value="PROTEIN_KINASE_DOM"/>
    <property type="match status" value="1"/>
</dbReference>
<dbReference type="InterPro" id="IPR041677">
    <property type="entry name" value="DNA2/NAM7_AAA_11"/>
</dbReference>
<dbReference type="GO" id="GO:0004672">
    <property type="term" value="F:protein kinase activity"/>
    <property type="evidence" value="ECO:0007669"/>
    <property type="project" value="InterPro"/>
</dbReference>
<dbReference type="GO" id="GO:0004386">
    <property type="term" value="F:helicase activity"/>
    <property type="evidence" value="ECO:0007669"/>
    <property type="project" value="InterPro"/>
</dbReference>
<dbReference type="HOGENOM" id="CLU_004074_0_0_6"/>
<keyword evidence="3" id="KW-1185">Reference proteome</keyword>
<sequence length="1327" mass="150215">MEVEIWDGGLQEQEVTAIEKIKAAFSGNSTALRGGSLREQSQNSYANNNGMFPWKGYAGFRFVDSKKHDGEFDLIIITHCNVIIVELKDWNHQPVTAKGDTWYKGTQNMKRSPVSVTRVKKQTLDNKLSKFADRFTNKVQVPHVHFFVVMSGNADFSQLPEDQLLHTISLNDFLKFADRKTFNARFRPHPDAQVLNQDFHLFDELFLGSQTAPKALRVDGYEAKDIIFEHPKKVYKEYIAKSELSTNTEALLRVWRFKNIEGNKAYTPEGRAEIVSRERVVLEYINHQNRDLYNHCLRSLTSFQKNEVTAEYSEIYELPPGHVRFNEFIGKYGKAFSDQDRLNVTKLLIAKFGDLHEMKIAHRDIADHSLWISPSKEVALSNFISAYHQPIGTVGDYRKSLSVGAVEVQDMLDGSDLTPFQQDVHALGLVAWHLLSGKRMSPKSLETVKDDMHNSEQWFSEVLLDAVAAKFASASELFDALKQAEPTVEAIPTFDDTELDPYRHAINHSRQYREDGEFLVETAEKEVCVSGGRLVKAWLNTGGQGDGSTANFQVLRFLKLLDKLFSVKPTCLPEIREFGIASKSSSLYLVTDLVQGETWDNILIEEVEKFEIIKKLVAAVENLHGLGVSHGDIHPSNVMLETESRSLYLIDVPDFSPLGEEIKNHRYSPENIDGCTSFERDNFAVMKMSYELLGLAWGQASDKYSNVANAVRAELDDPQFGFKDLGRFKKAIACGNSLPEQKLIEITAGNADETVTILPDNGHLYVRVEPNHKQPNEVRVTFTGIGGSFSAMFSKQQKAFVFGFKPWPRSSIRKQDIDDSQFEIDAAIRIMPGYPQKISSLTELLNEDESFARTIELFTVPEEKEEQEDTLTLQLKEAFSRLDKQVEEPASAKILEIPTAKLWRAILDTETESYPNIEISGEVVPVSDAHGELLLPYSADIDPLGGFSSSDEVEALLVDQDGGERFIGEVSLKKSALKEIRLVKTRASAYNLTDNDVVFFRTKQDRASYRKRKQALERLLDREGVMPDLIDLFDPLCEQPPQNCNISLSDGDFARYDREDWYGNKISLNDQQREAFAKLINNGPLSLLQGPPGTGKTEFIAAFVHYLVEKQNTKRILLVSQSHEAVNTAAERIRKHCARLNTDLEIVRFSNREGAVSPGLKDVYSNAITTEKRELFNAESKYRVEALSEAIGLEPEFISSIVLVELKLFKQIDHLETLLYQVNDLSDKKDIKKLKEISVELDLSIRSKLSKEYGINLDVGSKVSEAKEILISKLCMEYRVRPDEARRVKALAKISRDMLDALSGERVNFDEFYARSRQILCFLSNAM</sequence>
<dbReference type="SUPFAM" id="SSF56112">
    <property type="entry name" value="Protein kinase-like (PK-like)"/>
    <property type="match status" value="2"/>
</dbReference>
<dbReference type="InterPro" id="IPR027417">
    <property type="entry name" value="P-loop_NTPase"/>
</dbReference>
<dbReference type="GO" id="GO:0006369">
    <property type="term" value="P:termination of RNA polymerase II transcription"/>
    <property type="evidence" value="ECO:0007669"/>
    <property type="project" value="TreeGrafter"/>
</dbReference>
<dbReference type="Gene3D" id="3.40.50.300">
    <property type="entry name" value="P-loop containing nucleotide triphosphate hydrolases"/>
    <property type="match status" value="1"/>
</dbReference>
<dbReference type="eggNOG" id="COG0210">
    <property type="taxonomic scope" value="Bacteria"/>
</dbReference>
<dbReference type="STRING" id="406817.XNC1_2932"/>
<name>D3VJS7_XENNA</name>
<dbReference type="InterPro" id="IPR011009">
    <property type="entry name" value="Kinase-like_dom_sf"/>
</dbReference>
<dbReference type="PANTHER" id="PTHR10887">
    <property type="entry name" value="DNA2/NAM7 HELICASE FAMILY"/>
    <property type="match status" value="1"/>
</dbReference>
<evidence type="ECO:0000313" key="3">
    <source>
        <dbReference type="Proteomes" id="UP000008075"/>
    </source>
</evidence>
<dbReference type="InterPro" id="IPR011528">
    <property type="entry name" value="NERD"/>
</dbReference>
<dbReference type="Pfam" id="PF13086">
    <property type="entry name" value="AAA_11"/>
    <property type="match status" value="1"/>
</dbReference>
<organism evidence="2 3">
    <name type="scientific">Xenorhabdus nematophila (strain ATCC 19061 / DSM 3370 / CCUG 14189 / LMG 1036 / NCIMB 9965 / AN6)</name>
    <dbReference type="NCBI Taxonomy" id="406817"/>
    <lineage>
        <taxon>Bacteria</taxon>
        <taxon>Pseudomonadati</taxon>
        <taxon>Pseudomonadota</taxon>
        <taxon>Gammaproteobacteria</taxon>
        <taxon>Enterobacterales</taxon>
        <taxon>Morganellaceae</taxon>
        <taxon>Xenorhabdus</taxon>
    </lineage>
</organism>